<comment type="caution">
    <text evidence="1">The sequence shown here is derived from an EMBL/GenBank/DDBJ whole genome shotgun (WGS) entry which is preliminary data.</text>
</comment>
<evidence type="ECO:0000313" key="1">
    <source>
        <dbReference type="EMBL" id="MFD2163028.1"/>
    </source>
</evidence>
<sequence>MDTLHEYGCISVRFPSEVDSGDTGWHVDAGFAGADHNDFSAYRINVYSKGRGLLMLFLFSDVGEKDAPTKILKSSHLDVARLLAEKGEDGLSFMELVSELSGISKSEEILAVGNAGTVYLCHPFLVHGAQRHLGQVCVDLRVFGIYWSANRRDSDLPSPTNSSFFQLYHFPSI</sequence>
<gene>
    <name evidence="1" type="ORF">ACFSJU_11545</name>
</gene>
<proteinExistence type="predicted"/>
<dbReference type="SUPFAM" id="SSF51197">
    <property type="entry name" value="Clavaminate synthase-like"/>
    <property type="match status" value="1"/>
</dbReference>
<dbReference type="RefSeq" id="WP_255902445.1">
    <property type="nucleotide sequence ID" value="NZ_JAFMZO010000003.1"/>
</dbReference>
<dbReference type="Gene3D" id="2.60.120.620">
    <property type="entry name" value="q2cbj1_9rhob like domain"/>
    <property type="match status" value="1"/>
</dbReference>
<dbReference type="Proteomes" id="UP001597387">
    <property type="component" value="Unassembled WGS sequence"/>
</dbReference>
<evidence type="ECO:0000313" key="2">
    <source>
        <dbReference type="Proteomes" id="UP001597387"/>
    </source>
</evidence>
<dbReference type="EMBL" id="JBHUHZ010000001">
    <property type="protein sequence ID" value="MFD2163028.1"/>
    <property type="molecule type" value="Genomic_DNA"/>
</dbReference>
<organism evidence="1 2">
    <name type="scientific">Paradesertivirga mongoliensis</name>
    <dbReference type="NCBI Taxonomy" id="2100740"/>
    <lineage>
        <taxon>Bacteria</taxon>
        <taxon>Pseudomonadati</taxon>
        <taxon>Bacteroidota</taxon>
        <taxon>Sphingobacteriia</taxon>
        <taxon>Sphingobacteriales</taxon>
        <taxon>Sphingobacteriaceae</taxon>
        <taxon>Paradesertivirga</taxon>
    </lineage>
</organism>
<accession>A0ABW4ZLS5</accession>
<keyword evidence="2" id="KW-1185">Reference proteome</keyword>
<name>A0ABW4ZLS5_9SPHI</name>
<evidence type="ECO:0008006" key="3">
    <source>
        <dbReference type="Google" id="ProtNLM"/>
    </source>
</evidence>
<protein>
    <recommendedName>
        <fullName evidence="3">Phytanoyl-CoA dioxygenase</fullName>
    </recommendedName>
</protein>
<reference evidence="2" key="1">
    <citation type="journal article" date="2019" name="Int. J. Syst. Evol. Microbiol.">
        <title>The Global Catalogue of Microorganisms (GCM) 10K type strain sequencing project: providing services to taxonomists for standard genome sequencing and annotation.</title>
        <authorList>
            <consortium name="The Broad Institute Genomics Platform"/>
            <consortium name="The Broad Institute Genome Sequencing Center for Infectious Disease"/>
            <person name="Wu L."/>
            <person name="Ma J."/>
        </authorList>
    </citation>
    <scope>NUCLEOTIDE SEQUENCE [LARGE SCALE GENOMIC DNA]</scope>
    <source>
        <strain evidence="2">KCTC 42217</strain>
    </source>
</reference>